<proteinExistence type="predicted"/>
<protein>
    <submittedName>
        <fullName evidence="2">Uncharacterized protein</fullName>
    </submittedName>
</protein>
<evidence type="ECO:0000313" key="2">
    <source>
        <dbReference type="EMBL" id="ETO31414.1"/>
    </source>
</evidence>
<feature type="compositionally biased region" description="Acidic residues" evidence="1">
    <location>
        <begin position="55"/>
        <end position="65"/>
    </location>
</feature>
<keyword evidence="3" id="KW-1185">Reference proteome</keyword>
<feature type="compositionally biased region" description="Basic and acidic residues" evidence="1">
    <location>
        <begin position="19"/>
        <end position="42"/>
    </location>
</feature>
<gene>
    <name evidence="2" type="ORF">RFI_05703</name>
</gene>
<sequence>IYIYIYISLHVLRKSDEISNGRISEKDDEKKKNKMMEGERQLSQRRSSIQSDIANNEEEEEEEEEERKRMKVPQIMDVRESTPANSGIYDQSHQENDMDLIEAITNSCQKVACLDQTTAIATAAVVGVAEADEHENDEDEKMHVVTMSVLPRNKKKSRDVIGTIDTAVTLTDNSSQKKKKKL</sequence>
<feature type="compositionally biased region" description="Polar residues" evidence="1">
    <location>
        <begin position="82"/>
        <end position="91"/>
    </location>
</feature>
<evidence type="ECO:0000313" key="3">
    <source>
        <dbReference type="Proteomes" id="UP000023152"/>
    </source>
</evidence>
<comment type="caution">
    <text evidence="2">The sequence shown here is derived from an EMBL/GenBank/DDBJ whole genome shotgun (WGS) entry which is preliminary data.</text>
</comment>
<accession>X6P017</accession>
<dbReference type="EMBL" id="ASPP01004948">
    <property type="protein sequence ID" value="ETO31414.1"/>
    <property type="molecule type" value="Genomic_DNA"/>
</dbReference>
<organism evidence="2 3">
    <name type="scientific">Reticulomyxa filosa</name>
    <dbReference type="NCBI Taxonomy" id="46433"/>
    <lineage>
        <taxon>Eukaryota</taxon>
        <taxon>Sar</taxon>
        <taxon>Rhizaria</taxon>
        <taxon>Retaria</taxon>
        <taxon>Foraminifera</taxon>
        <taxon>Monothalamids</taxon>
        <taxon>Reticulomyxidae</taxon>
        <taxon>Reticulomyxa</taxon>
    </lineage>
</organism>
<name>X6P017_RETFI</name>
<evidence type="ECO:0000256" key="1">
    <source>
        <dbReference type="SAM" id="MobiDB-lite"/>
    </source>
</evidence>
<feature type="non-terminal residue" evidence="2">
    <location>
        <position position="1"/>
    </location>
</feature>
<dbReference type="AlphaFoldDB" id="X6P017"/>
<feature type="region of interest" description="Disordered" evidence="1">
    <location>
        <begin position="19"/>
        <end position="91"/>
    </location>
</feature>
<reference evidence="2 3" key="1">
    <citation type="journal article" date="2013" name="Curr. Biol.">
        <title>The Genome of the Foraminiferan Reticulomyxa filosa.</title>
        <authorList>
            <person name="Glockner G."/>
            <person name="Hulsmann N."/>
            <person name="Schleicher M."/>
            <person name="Noegel A.A."/>
            <person name="Eichinger L."/>
            <person name="Gallinger C."/>
            <person name="Pawlowski J."/>
            <person name="Sierra R."/>
            <person name="Euteneuer U."/>
            <person name="Pillet L."/>
            <person name="Moustafa A."/>
            <person name="Platzer M."/>
            <person name="Groth M."/>
            <person name="Szafranski K."/>
            <person name="Schliwa M."/>
        </authorList>
    </citation>
    <scope>NUCLEOTIDE SEQUENCE [LARGE SCALE GENOMIC DNA]</scope>
</reference>
<dbReference type="Proteomes" id="UP000023152">
    <property type="component" value="Unassembled WGS sequence"/>
</dbReference>